<feature type="domain" description="TM2" evidence="6">
    <location>
        <begin position="24"/>
        <end position="68"/>
    </location>
</feature>
<dbReference type="PANTHER" id="PTHR21016">
    <property type="entry name" value="BETA-AMYLOID BINDING PROTEIN-RELATED"/>
    <property type="match status" value="1"/>
</dbReference>
<name>A0A918XMT1_9PROT</name>
<proteinExistence type="predicted"/>
<dbReference type="PANTHER" id="PTHR21016:SF25">
    <property type="entry name" value="TM2 DOMAIN-CONTAINING PROTEIN DDB_G0277895-RELATED"/>
    <property type="match status" value="1"/>
</dbReference>
<dbReference type="EMBL" id="BMZS01000001">
    <property type="protein sequence ID" value="GHD40118.1"/>
    <property type="molecule type" value="Genomic_DNA"/>
</dbReference>
<dbReference type="InterPro" id="IPR007829">
    <property type="entry name" value="TM2"/>
</dbReference>
<feature type="transmembrane region" description="Helical" evidence="5">
    <location>
        <begin position="54"/>
        <end position="86"/>
    </location>
</feature>
<evidence type="ECO:0000256" key="1">
    <source>
        <dbReference type="ARBA" id="ARBA00004141"/>
    </source>
</evidence>
<keyword evidence="3 5" id="KW-1133">Transmembrane helix</keyword>
<dbReference type="GO" id="GO:0016020">
    <property type="term" value="C:membrane"/>
    <property type="evidence" value="ECO:0007669"/>
    <property type="project" value="UniProtKB-SubCell"/>
</dbReference>
<comment type="subcellular location">
    <subcellularLocation>
        <location evidence="1">Membrane</location>
        <topology evidence="1">Multi-pass membrane protein</topology>
    </subcellularLocation>
</comment>
<reference evidence="7" key="1">
    <citation type="journal article" date="2014" name="Int. J. Syst. Evol. Microbiol.">
        <title>Complete genome sequence of Corynebacterium casei LMG S-19264T (=DSM 44701T), isolated from a smear-ripened cheese.</title>
        <authorList>
            <consortium name="US DOE Joint Genome Institute (JGI-PGF)"/>
            <person name="Walter F."/>
            <person name="Albersmeier A."/>
            <person name="Kalinowski J."/>
            <person name="Ruckert C."/>
        </authorList>
    </citation>
    <scope>NUCLEOTIDE SEQUENCE</scope>
    <source>
        <strain evidence="7">KCTC 42651</strain>
    </source>
</reference>
<evidence type="ECO:0000259" key="6">
    <source>
        <dbReference type="Pfam" id="PF05154"/>
    </source>
</evidence>
<dbReference type="RefSeq" id="WP_229836212.1">
    <property type="nucleotide sequence ID" value="NZ_BMZS01000001.1"/>
</dbReference>
<protein>
    <recommendedName>
        <fullName evidence="6">TM2 domain-containing protein</fullName>
    </recommendedName>
</protein>
<gene>
    <name evidence="7" type="ORF">GCM10017083_03070</name>
</gene>
<keyword evidence="8" id="KW-1185">Reference proteome</keyword>
<evidence type="ECO:0000256" key="3">
    <source>
        <dbReference type="ARBA" id="ARBA00022989"/>
    </source>
</evidence>
<evidence type="ECO:0000256" key="2">
    <source>
        <dbReference type="ARBA" id="ARBA00022692"/>
    </source>
</evidence>
<evidence type="ECO:0000256" key="5">
    <source>
        <dbReference type="SAM" id="Phobius"/>
    </source>
</evidence>
<dbReference type="AlphaFoldDB" id="A0A918XMT1"/>
<sequence length="109" mass="11709">MAEGTEAKAGGLDEAGRLMRFEANRKSVLVAYLLWFFLGYFGVHRFYLGRTTSALALLGLTVVGVVLSVVAIGAVILLVPAVWLLVDLFLIPGMTSAKNNEIIAAIERA</sequence>
<dbReference type="InterPro" id="IPR050932">
    <property type="entry name" value="TM2D1-3-like"/>
</dbReference>
<keyword evidence="2 5" id="KW-0812">Transmembrane</keyword>
<organism evidence="7 8">
    <name type="scientific">Thalassobaculum fulvum</name>
    <dbReference type="NCBI Taxonomy" id="1633335"/>
    <lineage>
        <taxon>Bacteria</taxon>
        <taxon>Pseudomonadati</taxon>
        <taxon>Pseudomonadota</taxon>
        <taxon>Alphaproteobacteria</taxon>
        <taxon>Rhodospirillales</taxon>
        <taxon>Thalassobaculaceae</taxon>
        <taxon>Thalassobaculum</taxon>
    </lineage>
</organism>
<feature type="transmembrane region" description="Helical" evidence="5">
    <location>
        <begin position="27"/>
        <end position="48"/>
    </location>
</feature>
<evidence type="ECO:0000313" key="7">
    <source>
        <dbReference type="EMBL" id="GHD40118.1"/>
    </source>
</evidence>
<dbReference type="Proteomes" id="UP000630353">
    <property type="component" value="Unassembled WGS sequence"/>
</dbReference>
<reference evidence="7" key="2">
    <citation type="submission" date="2020-09" db="EMBL/GenBank/DDBJ databases">
        <authorList>
            <person name="Sun Q."/>
            <person name="Kim S."/>
        </authorList>
    </citation>
    <scope>NUCLEOTIDE SEQUENCE</scope>
    <source>
        <strain evidence="7">KCTC 42651</strain>
    </source>
</reference>
<keyword evidence="4 5" id="KW-0472">Membrane</keyword>
<evidence type="ECO:0000256" key="4">
    <source>
        <dbReference type="ARBA" id="ARBA00023136"/>
    </source>
</evidence>
<accession>A0A918XMT1</accession>
<dbReference type="Pfam" id="PF05154">
    <property type="entry name" value="TM2"/>
    <property type="match status" value="1"/>
</dbReference>
<comment type="caution">
    <text evidence="7">The sequence shown here is derived from an EMBL/GenBank/DDBJ whole genome shotgun (WGS) entry which is preliminary data.</text>
</comment>
<evidence type="ECO:0000313" key="8">
    <source>
        <dbReference type="Proteomes" id="UP000630353"/>
    </source>
</evidence>